<dbReference type="GO" id="GO:0004672">
    <property type="term" value="F:protein kinase activity"/>
    <property type="evidence" value="ECO:0007669"/>
    <property type="project" value="InterPro"/>
</dbReference>
<comment type="similarity">
    <text evidence="3">Belongs to the RLP family.</text>
</comment>
<evidence type="ECO:0000256" key="14">
    <source>
        <dbReference type="ARBA" id="ARBA00023180"/>
    </source>
</evidence>
<dbReference type="InterPro" id="IPR013210">
    <property type="entry name" value="LRR_N_plant-typ"/>
</dbReference>
<dbReference type="InterPro" id="IPR001611">
    <property type="entry name" value="Leu-rich_rpt"/>
</dbReference>
<dbReference type="PROSITE" id="PS51450">
    <property type="entry name" value="LRR"/>
    <property type="match status" value="1"/>
</dbReference>
<dbReference type="Gene3D" id="3.80.10.10">
    <property type="entry name" value="Ribonuclease Inhibitor"/>
    <property type="match status" value="4"/>
</dbReference>
<evidence type="ECO:0000256" key="2">
    <source>
        <dbReference type="ARBA" id="ARBA00008684"/>
    </source>
</evidence>
<dbReference type="FunFam" id="3.80.10.10:FF:000383">
    <property type="entry name" value="Leucine-rich repeat receptor protein kinase EMS1"/>
    <property type="match status" value="1"/>
</dbReference>
<dbReference type="FunFam" id="1.10.510.10:FF:000365">
    <property type="entry name" value="Leucine-rich repeat receptor-like serine/threonine-protein kinase At1g17230"/>
    <property type="match status" value="1"/>
</dbReference>
<dbReference type="GO" id="GO:0033612">
    <property type="term" value="F:receptor serine/threonine kinase binding"/>
    <property type="evidence" value="ECO:0007669"/>
    <property type="project" value="TreeGrafter"/>
</dbReference>
<evidence type="ECO:0000313" key="19">
    <source>
        <dbReference type="EMBL" id="GAA0180198.1"/>
    </source>
</evidence>
<dbReference type="InterPro" id="IPR017441">
    <property type="entry name" value="Protein_kinase_ATP_BS"/>
</dbReference>
<evidence type="ECO:0000256" key="13">
    <source>
        <dbReference type="ARBA" id="ARBA00023136"/>
    </source>
</evidence>
<comment type="similarity">
    <text evidence="2">Belongs to the protein kinase superfamily. Ser/Thr protein kinase family.</text>
</comment>
<dbReference type="Pfam" id="PF08263">
    <property type="entry name" value="LRRNT_2"/>
    <property type="match status" value="1"/>
</dbReference>
<dbReference type="Gene3D" id="3.30.200.20">
    <property type="entry name" value="Phosphorylase Kinase, domain 1"/>
    <property type="match status" value="1"/>
</dbReference>
<evidence type="ECO:0000256" key="9">
    <source>
        <dbReference type="ARBA" id="ARBA00022741"/>
    </source>
</evidence>
<dbReference type="SUPFAM" id="SSF56112">
    <property type="entry name" value="Protein kinase-like (PK-like)"/>
    <property type="match status" value="1"/>
</dbReference>
<keyword evidence="8" id="KW-0677">Repeat</keyword>
<keyword evidence="10" id="KW-0418">Kinase</keyword>
<dbReference type="PROSITE" id="PS50011">
    <property type="entry name" value="PROTEIN_KINASE_DOM"/>
    <property type="match status" value="1"/>
</dbReference>
<keyword evidence="11 15" id="KW-0067">ATP-binding</keyword>
<reference evidence="19 20" key="1">
    <citation type="submission" date="2024-01" db="EMBL/GenBank/DDBJ databases">
        <title>The complete chloroplast genome sequence of Lithospermum erythrorhizon: insights into the phylogenetic relationship among Boraginaceae species and the maternal lineages of purple gromwells.</title>
        <authorList>
            <person name="Okada T."/>
            <person name="Watanabe K."/>
        </authorList>
    </citation>
    <scope>NUCLEOTIDE SEQUENCE [LARGE SCALE GENOMIC DNA]</scope>
</reference>
<keyword evidence="19" id="KW-0675">Receptor</keyword>
<evidence type="ECO:0000313" key="20">
    <source>
        <dbReference type="Proteomes" id="UP001454036"/>
    </source>
</evidence>
<dbReference type="PROSITE" id="PS00107">
    <property type="entry name" value="PROTEIN_KINASE_ATP"/>
    <property type="match status" value="1"/>
</dbReference>
<evidence type="ECO:0000259" key="18">
    <source>
        <dbReference type="PROSITE" id="PS50011"/>
    </source>
</evidence>
<dbReference type="PANTHER" id="PTHR48056:SF41">
    <property type="entry name" value="RECEPTOR-LIKE PROTEIN KINASE HAIKU2"/>
    <property type="match status" value="1"/>
</dbReference>
<keyword evidence="9 15" id="KW-0547">Nucleotide-binding</keyword>
<evidence type="ECO:0000256" key="17">
    <source>
        <dbReference type="SAM" id="SignalP"/>
    </source>
</evidence>
<organism evidence="19 20">
    <name type="scientific">Lithospermum erythrorhizon</name>
    <name type="common">Purple gromwell</name>
    <name type="synonym">Lithospermum officinale var. erythrorhizon</name>
    <dbReference type="NCBI Taxonomy" id="34254"/>
    <lineage>
        <taxon>Eukaryota</taxon>
        <taxon>Viridiplantae</taxon>
        <taxon>Streptophyta</taxon>
        <taxon>Embryophyta</taxon>
        <taxon>Tracheophyta</taxon>
        <taxon>Spermatophyta</taxon>
        <taxon>Magnoliopsida</taxon>
        <taxon>eudicotyledons</taxon>
        <taxon>Gunneridae</taxon>
        <taxon>Pentapetalae</taxon>
        <taxon>asterids</taxon>
        <taxon>lamiids</taxon>
        <taxon>Boraginales</taxon>
        <taxon>Boraginaceae</taxon>
        <taxon>Boraginoideae</taxon>
        <taxon>Lithospermeae</taxon>
        <taxon>Lithospermum</taxon>
    </lineage>
</organism>
<keyword evidence="4" id="KW-0433">Leucine-rich repeat</keyword>
<dbReference type="PROSITE" id="PS00108">
    <property type="entry name" value="PROTEIN_KINASE_ST"/>
    <property type="match status" value="1"/>
</dbReference>
<dbReference type="InterPro" id="IPR000719">
    <property type="entry name" value="Prot_kinase_dom"/>
</dbReference>
<keyword evidence="5" id="KW-0808">Transferase</keyword>
<evidence type="ECO:0000256" key="10">
    <source>
        <dbReference type="ARBA" id="ARBA00022777"/>
    </source>
</evidence>
<dbReference type="AlphaFoldDB" id="A0AAV3RN03"/>
<dbReference type="InterPro" id="IPR032675">
    <property type="entry name" value="LRR_dom_sf"/>
</dbReference>
<evidence type="ECO:0000256" key="7">
    <source>
        <dbReference type="ARBA" id="ARBA00022729"/>
    </source>
</evidence>
<protein>
    <submittedName>
        <fullName evidence="19">Transmembrane signal receptor</fullName>
    </submittedName>
</protein>
<dbReference type="FunFam" id="3.80.10.10:FF:000111">
    <property type="entry name" value="LRR receptor-like serine/threonine-protein kinase ERECTA"/>
    <property type="match status" value="1"/>
</dbReference>
<keyword evidence="14" id="KW-0325">Glycoprotein</keyword>
<evidence type="ECO:0000256" key="4">
    <source>
        <dbReference type="ARBA" id="ARBA00022614"/>
    </source>
</evidence>
<dbReference type="SUPFAM" id="SSF52047">
    <property type="entry name" value="RNI-like"/>
    <property type="match status" value="1"/>
</dbReference>
<keyword evidence="20" id="KW-1185">Reference proteome</keyword>
<evidence type="ECO:0000256" key="3">
    <source>
        <dbReference type="ARBA" id="ARBA00009592"/>
    </source>
</evidence>
<evidence type="ECO:0000256" key="5">
    <source>
        <dbReference type="ARBA" id="ARBA00022679"/>
    </source>
</evidence>
<gene>
    <name evidence="19" type="ORF">LIER_30077</name>
</gene>
<comment type="caution">
    <text evidence="19">The sequence shown here is derived from an EMBL/GenBank/DDBJ whole genome shotgun (WGS) entry which is preliminary data.</text>
</comment>
<dbReference type="EMBL" id="BAABME010010597">
    <property type="protein sequence ID" value="GAA0180198.1"/>
    <property type="molecule type" value="Genomic_DNA"/>
</dbReference>
<dbReference type="Proteomes" id="UP001454036">
    <property type="component" value="Unassembled WGS sequence"/>
</dbReference>
<dbReference type="Pfam" id="PF00560">
    <property type="entry name" value="LRR_1"/>
    <property type="match status" value="2"/>
</dbReference>
<feature type="transmembrane region" description="Helical" evidence="16">
    <location>
        <begin position="611"/>
        <end position="633"/>
    </location>
</feature>
<dbReference type="Pfam" id="PF23598">
    <property type="entry name" value="LRR_14"/>
    <property type="match status" value="1"/>
</dbReference>
<keyword evidence="6 16" id="KW-0812">Transmembrane</keyword>
<evidence type="ECO:0000256" key="11">
    <source>
        <dbReference type="ARBA" id="ARBA00022840"/>
    </source>
</evidence>
<dbReference type="SMART" id="SM00220">
    <property type="entry name" value="S_TKc"/>
    <property type="match status" value="1"/>
</dbReference>
<evidence type="ECO:0000256" key="12">
    <source>
        <dbReference type="ARBA" id="ARBA00022989"/>
    </source>
</evidence>
<keyword evidence="12 16" id="KW-1133">Transmembrane helix</keyword>
<evidence type="ECO:0000256" key="15">
    <source>
        <dbReference type="PROSITE-ProRule" id="PRU10141"/>
    </source>
</evidence>
<feature type="binding site" evidence="15">
    <location>
        <position position="698"/>
    </location>
    <ligand>
        <name>ATP</name>
        <dbReference type="ChEBI" id="CHEBI:30616"/>
    </ligand>
</feature>
<accession>A0AAV3RN03</accession>
<dbReference type="InterPro" id="IPR055414">
    <property type="entry name" value="LRR_R13L4/SHOC2-like"/>
</dbReference>
<feature type="signal peptide" evidence="17">
    <location>
        <begin position="1"/>
        <end position="30"/>
    </location>
</feature>
<evidence type="ECO:0000256" key="16">
    <source>
        <dbReference type="SAM" id="Phobius"/>
    </source>
</evidence>
<proteinExistence type="inferred from homology"/>
<evidence type="ECO:0000256" key="8">
    <source>
        <dbReference type="ARBA" id="ARBA00022737"/>
    </source>
</evidence>
<comment type="subcellular location">
    <subcellularLocation>
        <location evidence="1">Membrane</location>
        <topology evidence="1">Single-pass membrane protein</topology>
    </subcellularLocation>
</comment>
<dbReference type="GO" id="GO:0016020">
    <property type="term" value="C:membrane"/>
    <property type="evidence" value="ECO:0007669"/>
    <property type="project" value="UniProtKB-SubCell"/>
</dbReference>
<dbReference type="GO" id="GO:0005524">
    <property type="term" value="F:ATP binding"/>
    <property type="evidence" value="ECO:0007669"/>
    <property type="project" value="UniProtKB-UniRule"/>
</dbReference>
<dbReference type="SUPFAM" id="SSF52058">
    <property type="entry name" value="L domain-like"/>
    <property type="match status" value="2"/>
</dbReference>
<keyword evidence="7 17" id="KW-0732">Signal</keyword>
<dbReference type="InterPro" id="IPR050647">
    <property type="entry name" value="Plant_LRR-RLKs"/>
</dbReference>
<dbReference type="FunFam" id="3.80.10.10:FF:000905">
    <property type="entry name" value="Receptor-like protein kinase 7"/>
    <property type="match status" value="1"/>
</dbReference>
<sequence>MAVKSIFQLQPYSMLLNLLFFLLFICSSHCDELQILMHFKSTLKEPILLVFDSWIPDNHVCNFTGIVCDRNEKVKEINLAEKNLSGTVSADSLCSLELLERVSLGSNFLVGSISDHLMNCTSLKYLDLGFNSFSGNVPALSSLSKLKFLNLNLSGFTGAFPWKSLRNLTNLTFLSLGDNLFDRSPFPLEVLNLQNLYWLYLSNCSIEGQISESIGNLTLLENLELSHNYLSGRIPDGITKLTKLRQLELYENSLTGDFPVGFGTLTSLVSFDCSSNNLEGDISELRFLTKLVSLQLFENNFSGEIPEEFGEFRFLEDFSLYTNQFTGSLPQKIGSWADFNFIDVSENSFSGPIPPEMCSKDKLTDLLMLQNKFIGGLPATYGNCSSLVRLRVKNNSLSGIVPTGIWSLPNLSLIDLALNQFEGPIAPNIGEAKSLAQLCLANNRFSGVLPETISEDTSLVAIDLSLNQFSGNIPSTVGKLQTLSSLHLENNFFTGPIPDSLGSCVSLADVNFASNLLSAKIPASLGYLPSLNSLNLSNNNLSGEIPESFSSSRLSLLDLANNELVGHVPSSLLIFKSSFTGNPGLCIDQNGDDLKSCSSNYNNAKGHNKTILMASCFIVGALVLLFSLSYFLYMKSRKSNQEIPIRSFNSWDMKQFHVLQISEEHIIKALKQENLIGKGGSGNVYRVVLAGGEQIAVKHILNGERSRSCGASSTLVAKENGRSSEFDAEVAMLSSIRHVNVVKLYCSITSEDSSLLVYEYLPNGSLWDKLHCSYEEISTMDWKIRYDIAVGAAKGLEYLHHGCKRLILHRDVKSSNILLDEHMKPRIADFGLAKILQASGERDSASIVAGTYGYMAPEYAYTTKVDQKSDVYSFGVVLLELVTGKKPVEKEFGEYIDIVHWVCSSIAREKNMVDLVDSRISEDLKEDAAEVLRIALYCTARMPTSRPSMRMVVQMLEDVEPSACKVDGDQESIM</sequence>
<evidence type="ECO:0000256" key="1">
    <source>
        <dbReference type="ARBA" id="ARBA00004167"/>
    </source>
</evidence>
<dbReference type="Gene3D" id="1.10.510.10">
    <property type="entry name" value="Transferase(Phosphotransferase) domain 1"/>
    <property type="match status" value="1"/>
</dbReference>
<name>A0AAV3RN03_LITER</name>
<feature type="domain" description="Protein kinase" evidence="18">
    <location>
        <begin position="670"/>
        <end position="963"/>
    </location>
</feature>
<keyword evidence="13 16" id="KW-0472">Membrane</keyword>
<feature type="chain" id="PRO_5043819839" evidence="17">
    <location>
        <begin position="31"/>
        <end position="974"/>
    </location>
</feature>
<dbReference type="InterPro" id="IPR008271">
    <property type="entry name" value="Ser/Thr_kinase_AS"/>
</dbReference>
<dbReference type="Pfam" id="PF00069">
    <property type="entry name" value="Pkinase"/>
    <property type="match status" value="1"/>
</dbReference>
<dbReference type="InterPro" id="IPR011009">
    <property type="entry name" value="Kinase-like_dom_sf"/>
</dbReference>
<dbReference type="PANTHER" id="PTHR48056">
    <property type="entry name" value="LRR RECEPTOR-LIKE SERINE/THREONINE-PROTEIN KINASE-RELATED"/>
    <property type="match status" value="1"/>
</dbReference>
<evidence type="ECO:0000256" key="6">
    <source>
        <dbReference type="ARBA" id="ARBA00022692"/>
    </source>
</evidence>